<proteinExistence type="predicted"/>
<protein>
    <submittedName>
        <fullName evidence="1">Uncharacterized protein</fullName>
    </submittedName>
</protein>
<evidence type="ECO:0000313" key="1">
    <source>
        <dbReference type="EMBL" id="QHT32276.1"/>
    </source>
</evidence>
<accession>A0A6C0ESW7</accession>
<sequence length="291" mass="34901">MGVLVFLPFFIIMDIELFFKKSSKALNDSHNKIREFILGNILTEQTFDTEYGDKWNIIKEQLVHLIHSFSDQPYQFIHKGGMGYNYDFLLKFAHAEFKIEFKYSPTLTKCPQFLELFDKDILKYEMTPMTYAEYYYHNYLEEYLKLGEFEPKPALDIYLKNVGDIKYKHPFFKSLYEQKRDKTKQKSSIVSVSIKTYLQRRFPFFNLRKIFKKIKDSQQGKVFVCCEKGKFNIVQLDIKNMKILKSVYKNGQMTFDIITQDFIYDIRVRLNWGNNNGIANPRWKFTFIDKL</sequence>
<reference evidence="1" key="1">
    <citation type="journal article" date="2020" name="Nature">
        <title>Giant virus diversity and host interactions through global metagenomics.</title>
        <authorList>
            <person name="Schulz F."/>
            <person name="Roux S."/>
            <person name="Paez-Espino D."/>
            <person name="Jungbluth S."/>
            <person name="Walsh D.A."/>
            <person name="Denef V.J."/>
            <person name="McMahon K.D."/>
            <person name="Konstantinidis K.T."/>
            <person name="Eloe-Fadrosh E.A."/>
            <person name="Kyrpides N.C."/>
            <person name="Woyke T."/>
        </authorList>
    </citation>
    <scope>NUCLEOTIDE SEQUENCE</scope>
    <source>
        <strain evidence="1">GVMAG-M-3300009159-65</strain>
    </source>
</reference>
<dbReference type="EMBL" id="MN738934">
    <property type="protein sequence ID" value="QHT32276.1"/>
    <property type="molecule type" value="Genomic_DNA"/>
</dbReference>
<dbReference type="AlphaFoldDB" id="A0A6C0ESW7"/>
<organism evidence="1">
    <name type="scientific">viral metagenome</name>
    <dbReference type="NCBI Taxonomy" id="1070528"/>
    <lineage>
        <taxon>unclassified sequences</taxon>
        <taxon>metagenomes</taxon>
        <taxon>organismal metagenomes</taxon>
    </lineage>
</organism>
<name>A0A6C0ESW7_9ZZZZ</name>